<keyword evidence="2" id="KW-0255">Endonuclease</keyword>
<evidence type="ECO:0000313" key="3">
    <source>
        <dbReference type="Proteomes" id="UP001144451"/>
    </source>
</evidence>
<protein>
    <submittedName>
        <fullName evidence="2">HNH endonuclease</fullName>
    </submittedName>
</protein>
<dbReference type="GO" id="GO:0004519">
    <property type="term" value="F:endonuclease activity"/>
    <property type="evidence" value="ECO:0007669"/>
    <property type="project" value="UniProtKB-KW"/>
</dbReference>
<feature type="compositionally biased region" description="Low complexity" evidence="1">
    <location>
        <begin position="21"/>
        <end position="72"/>
    </location>
</feature>
<evidence type="ECO:0000313" key="2">
    <source>
        <dbReference type="EMBL" id="GLI29249.1"/>
    </source>
</evidence>
<organism evidence="2 3">
    <name type="scientific">Brachybacterium conglomeratum</name>
    <dbReference type="NCBI Taxonomy" id="47846"/>
    <lineage>
        <taxon>Bacteria</taxon>
        <taxon>Bacillati</taxon>
        <taxon>Actinomycetota</taxon>
        <taxon>Actinomycetes</taxon>
        <taxon>Micrococcales</taxon>
        <taxon>Dermabacteraceae</taxon>
        <taxon>Brachybacterium</taxon>
    </lineage>
</organism>
<feature type="compositionally biased region" description="Acidic residues" evidence="1">
    <location>
        <begin position="1"/>
        <end position="12"/>
    </location>
</feature>
<dbReference type="CDD" id="cd00085">
    <property type="entry name" value="HNHc"/>
    <property type="match status" value="1"/>
</dbReference>
<dbReference type="Proteomes" id="UP001144451">
    <property type="component" value="Unassembled WGS sequence"/>
</dbReference>
<accession>A0ABQ5RCE3</accession>
<comment type="caution">
    <text evidence="2">The sequence shown here is derived from an EMBL/GenBank/DDBJ whole genome shotgun (WGS) entry which is preliminary data.</text>
</comment>
<reference evidence="2" key="1">
    <citation type="submission" date="2022-12" db="EMBL/GenBank/DDBJ databases">
        <title>Reference genome sequencing for broad-spectrum identification of bacterial and archaeal isolates by mass spectrometry.</title>
        <authorList>
            <person name="Sekiguchi Y."/>
            <person name="Tourlousse D.M."/>
        </authorList>
    </citation>
    <scope>NUCLEOTIDE SEQUENCE</scope>
    <source>
        <strain evidence="2">5-2</strain>
    </source>
</reference>
<feature type="region of interest" description="Disordered" evidence="1">
    <location>
        <begin position="542"/>
        <end position="563"/>
    </location>
</feature>
<gene>
    <name evidence="2" type="ORF">BCONGLO52_00900</name>
</gene>
<keyword evidence="3" id="KW-1185">Reference proteome</keyword>
<dbReference type="InterPro" id="IPR003615">
    <property type="entry name" value="HNH_nuc"/>
</dbReference>
<proteinExistence type="predicted"/>
<keyword evidence="2" id="KW-0540">Nuclease</keyword>
<feature type="region of interest" description="Disordered" evidence="1">
    <location>
        <begin position="489"/>
        <end position="512"/>
    </location>
</feature>
<sequence length="607" mass="67060">MAAVGEFDDIEDENARRDASSSETARQSSSSDASSVPGPSSPGSAADPVAGPTAGPAADPDNGPAVDPDNGPASDPAVGPAAPDRPEREWRVRARRELTEELILEEVGGIEGKNAGRVLALHSLMREETQLHARRLRHLADFFAVDPDNAGSLIDADMTAMKVAVGLRCSITQATSQIRDAHHAVVDLPRMFAHLEAGDLPEDYHRFLLRQVRRLDADQIRLVDEHLAGVEIPSIPRSTFEAQVRLAVASVGNELKPPREAREVRIDGVDSEQGVAWITITGPIPEIRSLGLRLDASARAVQRAQRVALEAGEEEPFPFDLDGDVRDRERPLSLSALRYAILTRTMLDLDPVEETAQPFKILVTVPVTTLLGMDDSPAMLDGLTPIPADLARDLAATSSVWYRILTDPVCGTHLPARIDTYRPDAQQRMQLRLRHPVCAAPGCTRPTALAAEDDHIIEYDHHDPARGGPTSLWNLHRLCRRHHQLKTAGLIDPARDPQDDPDRGDRSTSAEPLVTTWQLEQDLRVRTAENTDLLTPRMTRRLAQAERTHRRAREARQRGRDEPRCRALDEAEDHLAEIQLEDEFTRVRTKRRIIPPGPPLDVDHPPF</sequence>
<dbReference type="RefSeq" id="WP_281845529.1">
    <property type="nucleotide sequence ID" value="NZ_BSDQ01000001.1"/>
</dbReference>
<feature type="region of interest" description="Disordered" evidence="1">
    <location>
        <begin position="1"/>
        <end position="90"/>
    </location>
</feature>
<keyword evidence="2" id="KW-0378">Hydrolase</keyword>
<name>A0ABQ5RCE3_9MICO</name>
<feature type="compositionally biased region" description="Basic and acidic residues" evidence="1">
    <location>
        <begin position="493"/>
        <end position="508"/>
    </location>
</feature>
<evidence type="ECO:0000256" key="1">
    <source>
        <dbReference type="SAM" id="MobiDB-lite"/>
    </source>
</evidence>
<dbReference type="EMBL" id="BSDQ01000001">
    <property type="protein sequence ID" value="GLI29249.1"/>
    <property type="molecule type" value="Genomic_DNA"/>
</dbReference>
<feature type="compositionally biased region" description="Basic and acidic residues" evidence="1">
    <location>
        <begin position="554"/>
        <end position="563"/>
    </location>
</feature>